<dbReference type="PROSITE" id="PS51755">
    <property type="entry name" value="OMPR_PHOB"/>
    <property type="match status" value="1"/>
</dbReference>
<evidence type="ECO:0000313" key="5">
    <source>
        <dbReference type="Proteomes" id="UP001231109"/>
    </source>
</evidence>
<reference evidence="4 5" key="1">
    <citation type="submission" date="2022-11" db="EMBL/GenBank/DDBJ databases">
        <title>Viruses from the air-sea interface of a natural surface slick.</title>
        <authorList>
            <person name="Rahlff J."/>
            <person name="Holmfeldt K."/>
        </authorList>
    </citation>
    <scope>NUCLEOTIDE SEQUENCE [LARGE SCALE GENOMIC DNA]</scope>
    <source>
        <strain evidence="4 5">SMS4</strain>
    </source>
</reference>
<evidence type="ECO:0000256" key="1">
    <source>
        <dbReference type="ARBA" id="ARBA00023125"/>
    </source>
</evidence>
<dbReference type="Gene3D" id="1.10.10.10">
    <property type="entry name" value="Winged helix-like DNA-binding domain superfamily/Winged helix DNA-binding domain"/>
    <property type="match status" value="1"/>
</dbReference>
<keyword evidence="5" id="KW-1185">Reference proteome</keyword>
<evidence type="ECO:0000259" key="3">
    <source>
        <dbReference type="PROSITE" id="PS51755"/>
    </source>
</evidence>
<feature type="domain" description="OmpR/PhoB-type" evidence="3">
    <location>
        <begin position="5"/>
        <end position="108"/>
    </location>
</feature>
<feature type="DNA-binding region" description="OmpR/PhoB-type" evidence="2">
    <location>
        <begin position="5"/>
        <end position="108"/>
    </location>
</feature>
<dbReference type="Pfam" id="PF00486">
    <property type="entry name" value="Trans_reg_C"/>
    <property type="match status" value="1"/>
</dbReference>
<comment type="caution">
    <text evidence="4">The sequence shown here is derived from an EMBL/GenBank/DDBJ whole genome shotgun (WGS) entry which is preliminary data.</text>
</comment>
<dbReference type="EMBL" id="JAPJDZ010000025">
    <property type="protein sequence ID" value="MDP5136461.1"/>
    <property type="molecule type" value="Genomic_DNA"/>
</dbReference>
<protein>
    <submittedName>
        <fullName evidence="4">Winged helix-turn-helix domain-containing protein</fullName>
    </submittedName>
</protein>
<gene>
    <name evidence="4" type="ORF">ORJ04_10940</name>
</gene>
<proteinExistence type="predicted"/>
<dbReference type="SMART" id="SM00862">
    <property type="entry name" value="Trans_reg_C"/>
    <property type="match status" value="1"/>
</dbReference>
<dbReference type="SUPFAM" id="SSF46894">
    <property type="entry name" value="C-terminal effector domain of the bipartite response regulators"/>
    <property type="match status" value="1"/>
</dbReference>
<organism evidence="4 5">
    <name type="scientific">Rheinheimera baltica</name>
    <dbReference type="NCBI Taxonomy" id="67576"/>
    <lineage>
        <taxon>Bacteria</taxon>
        <taxon>Pseudomonadati</taxon>
        <taxon>Pseudomonadota</taxon>
        <taxon>Gammaproteobacteria</taxon>
        <taxon>Chromatiales</taxon>
        <taxon>Chromatiaceae</taxon>
        <taxon>Rheinheimera</taxon>
    </lineage>
</organism>
<dbReference type="CDD" id="cd00383">
    <property type="entry name" value="trans_reg_C"/>
    <property type="match status" value="1"/>
</dbReference>
<keyword evidence="1 2" id="KW-0238">DNA-binding</keyword>
<dbReference type="SUPFAM" id="SSF82171">
    <property type="entry name" value="DPP6 N-terminal domain-like"/>
    <property type="match status" value="1"/>
</dbReference>
<dbReference type="InterPro" id="IPR036388">
    <property type="entry name" value="WH-like_DNA-bd_sf"/>
</dbReference>
<evidence type="ECO:0000256" key="2">
    <source>
        <dbReference type="PROSITE-ProRule" id="PRU01091"/>
    </source>
</evidence>
<dbReference type="RefSeq" id="WP_305975815.1">
    <property type="nucleotide sequence ID" value="NZ_JAPJDZ010000025.1"/>
</dbReference>
<name>A0ABT9HZD0_9GAMM</name>
<dbReference type="InterPro" id="IPR001867">
    <property type="entry name" value="OmpR/PhoB-type_DNA-bd"/>
</dbReference>
<evidence type="ECO:0000313" key="4">
    <source>
        <dbReference type="EMBL" id="MDP5136461.1"/>
    </source>
</evidence>
<accession>A0ABT9HZD0</accession>
<dbReference type="Proteomes" id="UP001231109">
    <property type="component" value="Unassembled WGS sequence"/>
</dbReference>
<dbReference type="InterPro" id="IPR016032">
    <property type="entry name" value="Sig_transdc_resp-reg_C-effctor"/>
</dbReference>
<sequence length="695" mass="78769">MSNLDPLVQIGDWYYQVVYGELWPITIAKPESPLRLEPRLHSLLNFFLRHPNTLLAKDTLIDKVWPTEEGTDAAVMRAVGALRKVLGDDVRSPIYIATVSKKGYCWLAEIKPVEQLAPCLEADDTASVSTTSSPALLGDKKLAWSWRAINLTAGAVLLCCASLAYVLAKYTAEPLVRLPDIITPISALSGEEYWPLVNSSASHVVYQYKGPQQPWLNWSIQSLADLKVEHLPQQYLALSQPVWFDEQELLFRARSQSDSCAFYRQQLLPTAGPAQLLQQWPCYQVLTQALVRWHEQWLWADIEPETADILLFASPLQAAAKQVNRISHNWRQLNGLLLSDNTLYLLVQLGGNSSAVYRLSLPDGQPERIIAFPYLVKEFSWWSKDQLLLSAVGSELEILDLNSMAMQRLGPLTVSLAQASRAPGKVLATQYLDYTTDIYHFAAEEQQQQVSLHLTPWHVSNRSERLLAVSEYGTAFVSDRTGHAQVWLAQGKNSTQLTWLTEQQQVQQLLWHKGELLLVINNQLFQLNLQSSELTLYPGDISSQGRFSSCDNRLYWTALTNAGWQLFTETDKGHHLVQQDVVDVRCAPGTGVVIQLPGQNQLALLQEERRVDLPVELNWRQLSPEQWFVDTSGIYWLEPNRAGLGAYLWNKQEVNVSPWLSQQWPEAIYSTGRGIGYVVQSRPYDTDIVWLQNRR</sequence>